<keyword evidence="1" id="KW-0732">Signal</keyword>
<protein>
    <submittedName>
        <fullName evidence="2">Uncharacterized protein</fullName>
    </submittedName>
</protein>
<dbReference type="RefSeq" id="XP_062634861.1">
    <property type="nucleotide sequence ID" value="XM_062781595.1"/>
</dbReference>
<sequence length="174" mass="18557">MQPTNLLAILSTVAATQAYIVPTGLADGLYAVRLNETGQLHAYLVDLADLPDAAAPSATKREIRHAPSLTRRDQSGCTGHDLNLSDTDNAVAQLQQACGNGKTYPQAIWFHTVGGTIAYTCDYSGGQSCFASEDSLANTQISAKCGQYRSGWWLFGSNKNYGYDVQGASICSNL</sequence>
<reference evidence="2" key="2">
    <citation type="submission" date="2023-05" db="EMBL/GenBank/DDBJ databases">
        <authorList>
            <consortium name="Lawrence Berkeley National Laboratory"/>
            <person name="Steindorff A."/>
            <person name="Hensen N."/>
            <person name="Bonometti L."/>
            <person name="Westerberg I."/>
            <person name="Brannstrom I.O."/>
            <person name="Guillou S."/>
            <person name="Cros-Aarteil S."/>
            <person name="Calhoun S."/>
            <person name="Haridas S."/>
            <person name="Kuo A."/>
            <person name="Mondo S."/>
            <person name="Pangilinan J."/>
            <person name="Riley R."/>
            <person name="Labutti K."/>
            <person name="Andreopoulos B."/>
            <person name="Lipzen A."/>
            <person name="Chen C."/>
            <person name="Yanf M."/>
            <person name="Daum C."/>
            <person name="Ng V."/>
            <person name="Clum A."/>
            <person name="Ohm R."/>
            <person name="Martin F."/>
            <person name="Silar P."/>
            <person name="Natvig D."/>
            <person name="Lalanne C."/>
            <person name="Gautier V."/>
            <person name="Ament-Velasquez S.L."/>
            <person name="Kruys A."/>
            <person name="Hutchinson M.I."/>
            <person name="Powell A.J."/>
            <person name="Barry K."/>
            <person name="Miller A.N."/>
            <person name="Grigoriev I.V."/>
            <person name="Debuchy R."/>
            <person name="Gladieux P."/>
            <person name="Thoren M.H."/>
            <person name="Johannesson H."/>
        </authorList>
    </citation>
    <scope>NUCLEOTIDE SEQUENCE</scope>
    <source>
        <strain evidence="2">CBS 141.50</strain>
    </source>
</reference>
<name>A0AAN6UYN9_9PEZI</name>
<reference evidence="2" key="1">
    <citation type="journal article" date="2023" name="Mol. Phylogenet. Evol.">
        <title>Genome-scale phylogeny and comparative genomics of the fungal order Sordariales.</title>
        <authorList>
            <person name="Hensen N."/>
            <person name="Bonometti L."/>
            <person name="Westerberg I."/>
            <person name="Brannstrom I.O."/>
            <person name="Guillou S."/>
            <person name="Cros-Aarteil S."/>
            <person name="Calhoun S."/>
            <person name="Haridas S."/>
            <person name="Kuo A."/>
            <person name="Mondo S."/>
            <person name="Pangilinan J."/>
            <person name="Riley R."/>
            <person name="LaButti K."/>
            <person name="Andreopoulos B."/>
            <person name="Lipzen A."/>
            <person name="Chen C."/>
            <person name="Yan M."/>
            <person name="Daum C."/>
            <person name="Ng V."/>
            <person name="Clum A."/>
            <person name="Steindorff A."/>
            <person name="Ohm R.A."/>
            <person name="Martin F."/>
            <person name="Silar P."/>
            <person name="Natvig D.O."/>
            <person name="Lalanne C."/>
            <person name="Gautier V."/>
            <person name="Ament-Velasquez S.L."/>
            <person name="Kruys A."/>
            <person name="Hutchinson M.I."/>
            <person name="Powell A.J."/>
            <person name="Barry K."/>
            <person name="Miller A.N."/>
            <person name="Grigoriev I.V."/>
            <person name="Debuchy R."/>
            <person name="Gladieux P."/>
            <person name="Hiltunen Thoren M."/>
            <person name="Johannesson H."/>
        </authorList>
    </citation>
    <scope>NUCLEOTIDE SEQUENCE</scope>
    <source>
        <strain evidence="2">CBS 141.50</strain>
    </source>
</reference>
<dbReference type="EMBL" id="MU853611">
    <property type="protein sequence ID" value="KAK4141490.1"/>
    <property type="molecule type" value="Genomic_DNA"/>
</dbReference>
<evidence type="ECO:0000256" key="1">
    <source>
        <dbReference type="SAM" id="SignalP"/>
    </source>
</evidence>
<keyword evidence="3" id="KW-1185">Reference proteome</keyword>
<dbReference type="GeneID" id="87818208"/>
<comment type="caution">
    <text evidence="2">The sequence shown here is derived from an EMBL/GenBank/DDBJ whole genome shotgun (WGS) entry which is preliminary data.</text>
</comment>
<dbReference type="Proteomes" id="UP001302676">
    <property type="component" value="Unassembled WGS sequence"/>
</dbReference>
<evidence type="ECO:0000313" key="3">
    <source>
        <dbReference type="Proteomes" id="UP001302676"/>
    </source>
</evidence>
<feature type="signal peptide" evidence="1">
    <location>
        <begin position="1"/>
        <end position="18"/>
    </location>
</feature>
<accession>A0AAN6UYN9</accession>
<evidence type="ECO:0000313" key="2">
    <source>
        <dbReference type="EMBL" id="KAK4141490.1"/>
    </source>
</evidence>
<feature type="chain" id="PRO_5042858953" evidence="1">
    <location>
        <begin position="19"/>
        <end position="174"/>
    </location>
</feature>
<gene>
    <name evidence="2" type="ORF">C8A04DRAFT_30990</name>
</gene>
<proteinExistence type="predicted"/>
<organism evidence="2 3">
    <name type="scientific">Dichotomopilus funicola</name>
    <dbReference type="NCBI Taxonomy" id="1934379"/>
    <lineage>
        <taxon>Eukaryota</taxon>
        <taxon>Fungi</taxon>
        <taxon>Dikarya</taxon>
        <taxon>Ascomycota</taxon>
        <taxon>Pezizomycotina</taxon>
        <taxon>Sordariomycetes</taxon>
        <taxon>Sordariomycetidae</taxon>
        <taxon>Sordariales</taxon>
        <taxon>Chaetomiaceae</taxon>
        <taxon>Dichotomopilus</taxon>
    </lineage>
</organism>
<dbReference type="AlphaFoldDB" id="A0AAN6UYN9"/>